<dbReference type="NCBIfam" id="NF042414">
    <property type="entry name" value="CLC_0170_fam"/>
    <property type="match status" value="1"/>
</dbReference>
<protein>
    <recommendedName>
        <fullName evidence="4">Immunity protein 17 of polymorphic toxin system</fullName>
    </recommendedName>
</protein>
<gene>
    <name evidence="2" type="ORF">EDC19_1478</name>
</gene>
<keyword evidence="1" id="KW-0812">Transmembrane</keyword>
<keyword evidence="1" id="KW-0472">Membrane</keyword>
<accession>A0A4R1ML27</accession>
<feature type="transmembrane region" description="Helical" evidence="1">
    <location>
        <begin position="12"/>
        <end position="30"/>
    </location>
</feature>
<evidence type="ECO:0000313" key="3">
    <source>
        <dbReference type="Proteomes" id="UP000294545"/>
    </source>
</evidence>
<dbReference type="OrthoDB" id="2085661at2"/>
<dbReference type="InterPro" id="IPR049971">
    <property type="entry name" value="CLC_0170-like"/>
</dbReference>
<reference evidence="2 3" key="1">
    <citation type="submission" date="2019-03" db="EMBL/GenBank/DDBJ databases">
        <title>Genomic Encyclopedia of Type Strains, Phase IV (KMG-IV): sequencing the most valuable type-strain genomes for metagenomic binning, comparative biology and taxonomic classification.</title>
        <authorList>
            <person name="Goeker M."/>
        </authorList>
    </citation>
    <scope>NUCLEOTIDE SEQUENCE [LARGE SCALE GENOMIC DNA]</scope>
    <source>
        <strain evidence="2 3">DSM 24176</strain>
    </source>
</reference>
<name>A0A4R1ML27_9FIRM</name>
<organism evidence="2 3">
    <name type="scientific">Natranaerovirga hydrolytica</name>
    <dbReference type="NCBI Taxonomy" id="680378"/>
    <lineage>
        <taxon>Bacteria</taxon>
        <taxon>Bacillati</taxon>
        <taxon>Bacillota</taxon>
        <taxon>Clostridia</taxon>
        <taxon>Lachnospirales</taxon>
        <taxon>Natranaerovirgaceae</taxon>
        <taxon>Natranaerovirga</taxon>
    </lineage>
</organism>
<keyword evidence="3" id="KW-1185">Reference proteome</keyword>
<dbReference type="AlphaFoldDB" id="A0A4R1ML27"/>
<feature type="transmembrane region" description="Helical" evidence="1">
    <location>
        <begin position="51"/>
        <end position="68"/>
    </location>
</feature>
<sequence>MMEILYKLKNNFTIGVVVFMVIISLILYFVDRKRFIKNKYEKEEKIAKILSYIYFFGSIGLFIVLKIIS</sequence>
<evidence type="ECO:0000256" key="1">
    <source>
        <dbReference type="SAM" id="Phobius"/>
    </source>
</evidence>
<keyword evidence="1" id="KW-1133">Transmembrane helix</keyword>
<dbReference type="RefSeq" id="WP_132282199.1">
    <property type="nucleotide sequence ID" value="NZ_SMGQ01000012.1"/>
</dbReference>
<evidence type="ECO:0000313" key="2">
    <source>
        <dbReference type="EMBL" id="TCK93287.1"/>
    </source>
</evidence>
<evidence type="ECO:0008006" key="4">
    <source>
        <dbReference type="Google" id="ProtNLM"/>
    </source>
</evidence>
<dbReference type="EMBL" id="SMGQ01000012">
    <property type="protein sequence ID" value="TCK93287.1"/>
    <property type="molecule type" value="Genomic_DNA"/>
</dbReference>
<dbReference type="Proteomes" id="UP000294545">
    <property type="component" value="Unassembled WGS sequence"/>
</dbReference>
<comment type="caution">
    <text evidence="2">The sequence shown here is derived from an EMBL/GenBank/DDBJ whole genome shotgun (WGS) entry which is preliminary data.</text>
</comment>
<proteinExistence type="predicted"/>